<evidence type="ECO:0000256" key="8">
    <source>
        <dbReference type="ARBA" id="ARBA00023242"/>
    </source>
</evidence>
<protein>
    <submittedName>
        <fullName evidence="11">Fibrillarin-like</fullName>
    </submittedName>
</protein>
<dbReference type="Pfam" id="PF01269">
    <property type="entry name" value="Fibrillarin"/>
    <property type="match status" value="1"/>
</dbReference>
<keyword evidence="8" id="KW-0539">Nucleus</keyword>
<evidence type="ECO:0000256" key="2">
    <source>
        <dbReference type="ARBA" id="ARBA00010632"/>
    </source>
</evidence>
<keyword evidence="7" id="KW-0694">RNA-binding</keyword>
<dbReference type="PANTHER" id="PTHR10335">
    <property type="entry name" value="RRNA 2-O-METHYLTRANSFERASE FIBRILLARIN"/>
    <property type="match status" value="1"/>
</dbReference>
<keyword evidence="4" id="KW-0489">Methyltransferase</keyword>
<dbReference type="SMART" id="SM01206">
    <property type="entry name" value="Fibrillarin"/>
    <property type="match status" value="1"/>
</dbReference>
<proteinExistence type="inferred from homology"/>
<evidence type="ECO:0000256" key="3">
    <source>
        <dbReference type="ARBA" id="ARBA00022552"/>
    </source>
</evidence>
<dbReference type="FunFam" id="3.30.200.20:FF:000056">
    <property type="entry name" value="Fibrillarin like 1"/>
    <property type="match status" value="1"/>
</dbReference>
<reference evidence="11" key="2">
    <citation type="submission" date="2023-05" db="EMBL/GenBank/DDBJ databases">
        <authorList>
            <person name="Schelkunov M.I."/>
        </authorList>
    </citation>
    <scope>NUCLEOTIDE SEQUENCE</scope>
    <source>
        <strain evidence="11">Hsosn_3</strain>
        <tissue evidence="11">Leaf</tissue>
    </source>
</reference>
<keyword evidence="6" id="KW-0949">S-adenosyl-L-methionine</keyword>
<keyword evidence="9" id="KW-0687">Ribonucleoprotein</keyword>
<name>A0AAD8IKS2_9APIA</name>
<dbReference type="PANTHER" id="PTHR10335:SF0">
    <property type="entry name" value="RRNA 2'-O-METHYLTRANSFERASE FIBRILLARIN 1-RELATED"/>
    <property type="match status" value="1"/>
</dbReference>
<keyword evidence="3" id="KW-0698">rRNA processing</keyword>
<keyword evidence="5" id="KW-0808">Transferase</keyword>
<evidence type="ECO:0000256" key="5">
    <source>
        <dbReference type="ARBA" id="ARBA00022679"/>
    </source>
</evidence>
<accession>A0AAD8IKS2</accession>
<dbReference type="Gene3D" id="3.30.200.20">
    <property type="entry name" value="Phosphorylase Kinase, domain 1"/>
    <property type="match status" value="1"/>
</dbReference>
<evidence type="ECO:0000256" key="4">
    <source>
        <dbReference type="ARBA" id="ARBA00022603"/>
    </source>
</evidence>
<comment type="similarity">
    <text evidence="2">Belongs to the methyltransferase superfamily. Fibrillarin family.</text>
</comment>
<dbReference type="Proteomes" id="UP001237642">
    <property type="component" value="Unassembled WGS sequence"/>
</dbReference>
<organism evidence="11 12">
    <name type="scientific">Heracleum sosnowskyi</name>
    <dbReference type="NCBI Taxonomy" id="360622"/>
    <lineage>
        <taxon>Eukaryota</taxon>
        <taxon>Viridiplantae</taxon>
        <taxon>Streptophyta</taxon>
        <taxon>Embryophyta</taxon>
        <taxon>Tracheophyta</taxon>
        <taxon>Spermatophyta</taxon>
        <taxon>Magnoliopsida</taxon>
        <taxon>eudicotyledons</taxon>
        <taxon>Gunneridae</taxon>
        <taxon>Pentapetalae</taxon>
        <taxon>asterids</taxon>
        <taxon>campanulids</taxon>
        <taxon>Apiales</taxon>
        <taxon>Apiaceae</taxon>
        <taxon>Apioideae</taxon>
        <taxon>apioid superclade</taxon>
        <taxon>Tordylieae</taxon>
        <taxon>Tordyliinae</taxon>
        <taxon>Heracleum</taxon>
    </lineage>
</organism>
<dbReference type="GO" id="GO:1990259">
    <property type="term" value="F:histone H2AQ104 methyltransferase activity"/>
    <property type="evidence" value="ECO:0007669"/>
    <property type="project" value="TreeGrafter"/>
</dbReference>
<reference evidence="11" key="1">
    <citation type="submission" date="2023-02" db="EMBL/GenBank/DDBJ databases">
        <title>Genome of toxic invasive species Heracleum sosnowskyi carries increased number of genes despite the absence of recent whole-genome duplications.</title>
        <authorList>
            <person name="Schelkunov M."/>
            <person name="Shtratnikova V."/>
            <person name="Makarenko M."/>
            <person name="Klepikova A."/>
            <person name="Omelchenko D."/>
            <person name="Novikova G."/>
            <person name="Obukhova E."/>
            <person name="Bogdanov V."/>
            <person name="Penin A."/>
            <person name="Logacheva M."/>
        </authorList>
    </citation>
    <scope>NUCLEOTIDE SEQUENCE</scope>
    <source>
        <strain evidence="11">Hsosn_3</strain>
        <tissue evidence="11">Leaf</tissue>
    </source>
</reference>
<gene>
    <name evidence="11" type="ORF">POM88_015755</name>
</gene>
<evidence type="ECO:0000259" key="10">
    <source>
        <dbReference type="Pfam" id="PF08156"/>
    </source>
</evidence>
<dbReference type="InterPro" id="IPR029063">
    <property type="entry name" value="SAM-dependent_MTases_sf"/>
</dbReference>
<evidence type="ECO:0000256" key="6">
    <source>
        <dbReference type="ARBA" id="ARBA00022691"/>
    </source>
</evidence>
<evidence type="ECO:0000256" key="7">
    <source>
        <dbReference type="ARBA" id="ARBA00022884"/>
    </source>
</evidence>
<dbReference type="EMBL" id="JAUIZM010000004">
    <property type="protein sequence ID" value="KAK1387577.1"/>
    <property type="molecule type" value="Genomic_DNA"/>
</dbReference>
<dbReference type="Pfam" id="PF08156">
    <property type="entry name" value="NOP5NT"/>
    <property type="match status" value="1"/>
</dbReference>
<evidence type="ECO:0000256" key="9">
    <source>
        <dbReference type="ARBA" id="ARBA00023274"/>
    </source>
</evidence>
<evidence type="ECO:0000313" key="11">
    <source>
        <dbReference type="EMBL" id="KAK1387577.1"/>
    </source>
</evidence>
<dbReference type="InterPro" id="IPR000692">
    <property type="entry name" value="Fibrillarin"/>
</dbReference>
<keyword evidence="12" id="KW-1185">Reference proteome</keyword>
<comment type="subcellular location">
    <subcellularLocation>
        <location evidence="1">Nucleus</location>
        <location evidence="1">Nucleolus</location>
    </subcellularLocation>
</comment>
<dbReference type="InterPro" id="IPR012974">
    <property type="entry name" value="NOP58/56_N"/>
</dbReference>
<dbReference type="AlphaFoldDB" id="A0AAD8IKS2"/>
<evidence type="ECO:0000256" key="1">
    <source>
        <dbReference type="ARBA" id="ARBA00004604"/>
    </source>
</evidence>
<feature type="domain" description="Nucleolar protein 58/56 N-terminal" evidence="10">
    <location>
        <begin position="181"/>
        <end position="251"/>
    </location>
</feature>
<dbReference type="GO" id="GO:0032040">
    <property type="term" value="C:small-subunit processome"/>
    <property type="evidence" value="ECO:0007669"/>
    <property type="project" value="TreeGrafter"/>
</dbReference>
<dbReference type="GO" id="GO:0008649">
    <property type="term" value="F:rRNA methyltransferase activity"/>
    <property type="evidence" value="ECO:0007669"/>
    <property type="project" value="TreeGrafter"/>
</dbReference>
<dbReference type="GO" id="GO:0000494">
    <property type="term" value="P:box C/D sno(s)RNA 3'-end processing"/>
    <property type="evidence" value="ECO:0007669"/>
    <property type="project" value="TreeGrafter"/>
</dbReference>
<sequence>MGRVKKEEDNGARTQIARLDGLKVKSSRLKRCSARGRVGVDIAKLKLDRLKAESPILKELIERKQAYLDAIGGERCSARGRVGVDIAKLKLDRLKAESPILKELIEHKQAYLDAIGGAIALLNYSELHNPNPKPKFDSQGFQECPQQGVSERERSLVRNASSHFPREQPCWKPCWINYTPYFLYEFASGYALFEAHGVNELFLSNFYNPSSPRFKSYEEFLKRSDQIFTLKAFHPFSSTVDALVQMNAVSNSRLSPHLKNFLADNLPKSLYAGYFVTTCDDDMLDNIRTTMGMSYMCGEHGDNLTRGLRMNIDKYIDGLKPKDVEKAQMNLARLYSRQMCTTMNVEGSIRVSSPSLQRVVVVPHRLEGIFIAKGKEDFICTRNLVPGESMYDEELIFVQNEDGTEVEYKAWNPLRSKLATAILCGVTNIWVKPGSRILYLGDDVCQITLSHLSDLVGLDGLVYVVGLSDVAVNMAEKRSNVITVYQKPSDYWTYRMVVGMVDVIYAEYEHPDEVLNISNNAGLYLRAGGHYLVYTRVNNIYLTSRGKDPFATNYRRTEFTPIEVVISDPIDRAYAMAVGGFRMLEE</sequence>
<dbReference type="SUPFAM" id="SSF53335">
    <property type="entry name" value="S-adenosyl-L-methionine-dependent methyltransferases"/>
    <property type="match status" value="1"/>
</dbReference>
<dbReference type="GO" id="GO:0003723">
    <property type="term" value="F:RNA binding"/>
    <property type="evidence" value="ECO:0007669"/>
    <property type="project" value="UniProtKB-KW"/>
</dbReference>
<dbReference type="Gene3D" id="3.40.50.150">
    <property type="entry name" value="Vaccinia Virus protein VP39"/>
    <property type="match status" value="1"/>
</dbReference>
<dbReference type="PRINTS" id="PR00052">
    <property type="entry name" value="FIBRILLARIN"/>
</dbReference>
<evidence type="ECO:0000313" key="12">
    <source>
        <dbReference type="Proteomes" id="UP001237642"/>
    </source>
</evidence>
<dbReference type="GO" id="GO:0031428">
    <property type="term" value="C:box C/D methylation guide snoRNP complex"/>
    <property type="evidence" value="ECO:0007669"/>
    <property type="project" value="TreeGrafter"/>
</dbReference>
<comment type="caution">
    <text evidence="11">The sequence shown here is derived from an EMBL/GenBank/DDBJ whole genome shotgun (WGS) entry which is preliminary data.</text>
</comment>